<dbReference type="Proteomes" id="UP000295497">
    <property type="component" value="Chromosome"/>
</dbReference>
<dbReference type="PANTHER" id="PTHR28037:SF1">
    <property type="entry name" value="ALCOHOL O-ACETYLTRANSFERASE 1-RELATED"/>
    <property type="match status" value="1"/>
</dbReference>
<evidence type="ECO:0000256" key="2">
    <source>
        <dbReference type="ARBA" id="ARBA00000625"/>
    </source>
</evidence>
<feature type="domain" description="Condensation" evidence="12">
    <location>
        <begin position="2"/>
        <end position="102"/>
    </location>
</feature>
<protein>
    <recommendedName>
        <fullName evidence="6">Phthiocerol/phthiodiolone dimycocerosyl transferase</fullName>
        <ecNumber evidence="5">2.3.1.282</ecNumber>
    </recommendedName>
    <alternativeName>
        <fullName evidence="11">Acyltransferase PapA5</fullName>
    </alternativeName>
    <alternativeName>
        <fullName evidence="9">Phthiocerol/phthiodiolone O-acyltransferase</fullName>
    </alternativeName>
    <alternativeName>
        <fullName evidence="10">Polyketide synthase-associated protein A5</fullName>
    </alternativeName>
</protein>
<evidence type="ECO:0000313" key="15">
    <source>
        <dbReference type="Proteomes" id="UP000295497"/>
    </source>
</evidence>
<dbReference type="Gene3D" id="3.30.559.10">
    <property type="entry name" value="Chloramphenicol acetyltransferase-like domain"/>
    <property type="match status" value="1"/>
</dbReference>
<sequence>MRAALKRVQARHPLLQMRIVDRPEPWFTSVDAVDVPLRIIRRDNDDTWRVCVEEEMNLPFDAKRGPLVRFTLVLGDAASELVCAYHHALADGLSGFMLLNEVVLSASDTNAPLPPLPFRPPVETLIAGATRGTDALGAAVGHVASGLHRASPLLDWVARRFPPSSGRGPKHMEAIAPDHPRPFRTHLLRHVVEPERTRALLARCRQHGTPIQTVLGAALALALTEARARPERTTISCTLAVNARPYLREPVADEFGCYAFGVTTAVRTHPGASAIDLAHELNATLTPARQRRSLLIQTAASRSLDCAVDLAQSAWMERLSRAAIGGIILVSNLGRPAFLVQGRASAIRGLSMGATVRGIDMAAGAATIDERLGVTFMYVTPTMTSDTADRIALRVIALLTRDG</sequence>
<evidence type="ECO:0000256" key="1">
    <source>
        <dbReference type="ARBA" id="ARBA00000026"/>
    </source>
</evidence>
<evidence type="ECO:0000256" key="5">
    <source>
        <dbReference type="ARBA" id="ARBA00012866"/>
    </source>
</evidence>
<dbReference type="PANTHER" id="PTHR28037">
    <property type="entry name" value="ALCOHOL O-ACETYLTRANSFERASE 1-RELATED"/>
    <property type="match status" value="1"/>
</dbReference>
<evidence type="ECO:0000256" key="6">
    <source>
        <dbReference type="ARBA" id="ARBA00013449"/>
    </source>
</evidence>
<evidence type="ECO:0000256" key="7">
    <source>
        <dbReference type="ARBA" id="ARBA00022679"/>
    </source>
</evidence>
<organism evidence="14 15">
    <name type="scientific">Sorangium cellulosum</name>
    <name type="common">Polyangium cellulosum</name>
    <dbReference type="NCBI Taxonomy" id="56"/>
    <lineage>
        <taxon>Bacteria</taxon>
        <taxon>Pseudomonadati</taxon>
        <taxon>Myxococcota</taxon>
        <taxon>Polyangia</taxon>
        <taxon>Polyangiales</taxon>
        <taxon>Polyangiaceae</taxon>
        <taxon>Sorangium</taxon>
    </lineage>
</organism>
<dbReference type="GO" id="GO:0016746">
    <property type="term" value="F:acyltransferase activity"/>
    <property type="evidence" value="ECO:0007669"/>
    <property type="project" value="UniProtKB-KW"/>
</dbReference>
<comment type="similarity">
    <text evidence="4">Belongs to the acyltransferase PapA5 family.</text>
</comment>
<dbReference type="AlphaFoldDB" id="A0A4P2R6U2"/>
<accession>A0A4P2R6U2</accession>
<gene>
    <name evidence="14" type="ORF">SOCE836_108330</name>
</gene>
<dbReference type="Gene3D" id="3.30.559.30">
    <property type="entry name" value="Nonribosomal peptide synthetase, condensation domain"/>
    <property type="match status" value="1"/>
</dbReference>
<evidence type="ECO:0000256" key="11">
    <source>
        <dbReference type="ARBA" id="ARBA00033407"/>
    </source>
</evidence>
<evidence type="ECO:0000256" key="4">
    <source>
        <dbReference type="ARBA" id="ARBA00006558"/>
    </source>
</evidence>
<dbReference type="InterPro" id="IPR052058">
    <property type="entry name" value="Alcohol_O-acetyltransferase"/>
</dbReference>
<evidence type="ECO:0000313" key="14">
    <source>
        <dbReference type="EMBL" id="AUX38586.1"/>
    </source>
</evidence>
<feature type="domain" description="Phthiocerol/phthiodiolone dimycocerosyl transferase C-terminal" evidence="13">
    <location>
        <begin position="185"/>
        <end position="292"/>
    </location>
</feature>
<dbReference type="SUPFAM" id="SSF52777">
    <property type="entry name" value="CoA-dependent acyltransferases"/>
    <property type="match status" value="2"/>
</dbReference>
<name>A0A4P2R6U2_SORCE</name>
<evidence type="ECO:0000259" key="13">
    <source>
        <dbReference type="Pfam" id="PF16911"/>
    </source>
</evidence>
<evidence type="ECO:0000256" key="9">
    <source>
        <dbReference type="ARBA" id="ARBA00030465"/>
    </source>
</evidence>
<evidence type="ECO:0000256" key="3">
    <source>
        <dbReference type="ARBA" id="ARBA00001907"/>
    </source>
</evidence>
<evidence type="ECO:0000259" key="12">
    <source>
        <dbReference type="Pfam" id="PF00668"/>
    </source>
</evidence>
<comment type="catalytic activity">
    <reaction evidence="2">
        <text>2 a mycocerosyl-[mycocerosic acid synthase] + a phenolphthiocerol = a dimycocerosyl phenolphthiocerol + 2 holo-[mycocerosic acid synthase].</text>
        <dbReference type="EC" id="2.3.1.282"/>
    </reaction>
</comment>
<dbReference type="InterPro" id="IPR023213">
    <property type="entry name" value="CAT-like_dom_sf"/>
</dbReference>
<proteinExistence type="inferred from homology"/>
<comment type="catalytic activity">
    <reaction evidence="3">
        <text>2 a mycocerosyl-[mycocerosic acid synthase] + a phthiodiolone = a dimycocerosyl phthiodiolone + 2 holo-[mycocerosic acid synthase].</text>
        <dbReference type="EC" id="2.3.1.282"/>
    </reaction>
</comment>
<reference evidence="14 15" key="1">
    <citation type="submission" date="2015-09" db="EMBL/GenBank/DDBJ databases">
        <title>Sorangium comparison.</title>
        <authorList>
            <person name="Zaburannyi N."/>
            <person name="Bunk B."/>
            <person name="Overmann J."/>
            <person name="Mueller R."/>
        </authorList>
    </citation>
    <scope>NUCLEOTIDE SEQUENCE [LARGE SCALE GENOMIC DNA]</scope>
    <source>
        <strain evidence="14 15">So ce836</strain>
    </source>
</reference>
<dbReference type="Pfam" id="PF00668">
    <property type="entry name" value="Condensation"/>
    <property type="match status" value="1"/>
</dbReference>
<dbReference type="EMBL" id="CP012672">
    <property type="protein sequence ID" value="AUX38586.1"/>
    <property type="molecule type" value="Genomic_DNA"/>
</dbReference>
<dbReference type="EC" id="2.3.1.282" evidence="5"/>
<dbReference type="Pfam" id="PF16911">
    <property type="entry name" value="PapA_C"/>
    <property type="match status" value="1"/>
</dbReference>
<comment type="catalytic activity">
    <reaction evidence="1">
        <text>2 a mycocerosyl-[mycocerosic acid synthase] + a phthiocerol = a dimycocerosyl phthiocerol + 2 holo-[mycocerosic acid synthase].</text>
        <dbReference type="EC" id="2.3.1.282"/>
    </reaction>
</comment>
<evidence type="ECO:0000256" key="8">
    <source>
        <dbReference type="ARBA" id="ARBA00023315"/>
    </source>
</evidence>
<evidence type="ECO:0000256" key="10">
    <source>
        <dbReference type="ARBA" id="ARBA00032317"/>
    </source>
</evidence>
<keyword evidence="8" id="KW-0012">Acyltransferase</keyword>
<keyword evidence="7" id="KW-0808">Transferase</keyword>
<dbReference type="InterPro" id="IPR001242">
    <property type="entry name" value="Condensation_dom"/>
</dbReference>
<dbReference type="InterPro" id="IPR031641">
    <property type="entry name" value="PapA_C"/>
</dbReference>